<keyword evidence="1" id="KW-1133">Transmembrane helix</keyword>
<dbReference type="RefSeq" id="WP_278468011.1">
    <property type="nucleotide sequence ID" value="NZ_JAGZMU010000005.1"/>
</dbReference>
<evidence type="ECO:0000313" key="2">
    <source>
        <dbReference type="EMBL" id="MBS4893760.1"/>
    </source>
</evidence>
<evidence type="ECO:0000313" key="3">
    <source>
        <dbReference type="Proteomes" id="UP000778864"/>
    </source>
</evidence>
<dbReference type="AlphaFoldDB" id="A0A942WV51"/>
<feature type="transmembrane region" description="Helical" evidence="1">
    <location>
        <begin position="53"/>
        <end position="72"/>
    </location>
</feature>
<gene>
    <name evidence="2" type="ORF">KHZ90_08295</name>
</gene>
<proteinExistence type="predicted"/>
<comment type="caution">
    <text evidence="2">The sequence shown here is derived from an EMBL/GenBank/DDBJ whole genome shotgun (WGS) entry which is preliminary data.</text>
</comment>
<reference evidence="2" key="1">
    <citation type="submission" date="2021-02" db="EMBL/GenBank/DDBJ databases">
        <title>Infant gut strain persistence is associated with maternal origin, phylogeny, and functional potential including surface adhesion and iron acquisition.</title>
        <authorList>
            <person name="Lou Y.C."/>
        </authorList>
    </citation>
    <scope>NUCLEOTIDE SEQUENCE</scope>
    <source>
        <strain evidence="2">L3_108_031G1_dasL3_108_031G1_concoct_20</strain>
    </source>
</reference>
<evidence type="ECO:0000256" key="1">
    <source>
        <dbReference type="SAM" id="Phobius"/>
    </source>
</evidence>
<keyword evidence="1" id="KW-0472">Membrane</keyword>
<protein>
    <submittedName>
        <fullName evidence="2">Uncharacterized protein</fullName>
    </submittedName>
</protein>
<accession>A0A942WV51</accession>
<dbReference type="EMBL" id="JAGZMU010000005">
    <property type="protein sequence ID" value="MBS4893760.1"/>
    <property type="molecule type" value="Genomic_DNA"/>
</dbReference>
<organism evidence="2 3">
    <name type="scientific">Veillonella parvula</name>
    <name type="common">Staphylococcus parvulus</name>
    <dbReference type="NCBI Taxonomy" id="29466"/>
    <lineage>
        <taxon>Bacteria</taxon>
        <taxon>Bacillati</taxon>
        <taxon>Bacillota</taxon>
        <taxon>Negativicutes</taxon>
        <taxon>Veillonellales</taxon>
        <taxon>Veillonellaceae</taxon>
        <taxon>Veillonella</taxon>
    </lineage>
</organism>
<name>A0A942WV51_VEIPA</name>
<keyword evidence="1" id="KW-0812">Transmembrane</keyword>
<dbReference type="Proteomes" id="UP000778864">
    <property type="component" value="Unassembled WGS sequence"/>
</dbReference>
<sequence length="78" mass="9583">MNKRQANKKFLDWARKNNYILFETKRYVLIPNHHNLKGYLNDFINPFISLFKSVGYIVLFPIDLIMMIYDLLPKWYRK</sequence>